<accession>A0A963YV87</accession>
<dbReference type="GO" id="GO:0045892">
    <property type="term" value="P:negative regulation of DNA-templated transcription"/>
    <property type="evidence" value="ECO:0007669"/>
    <property type="project" value="TreeGrafter"/>
</dbReference>
<dbReference type="InterPro" id="IPR028978">
    <property type="entry name" value="Chorismate_lyase_/UTRA_dom_sf"/>
</dbReference>
<dbReference type="EMBL" id="JAESVB010000016">
    <property type="protein sequence ID" value="MCB8877669.1"/>
    <property type="molecule type" value="Genomic_DNA"/>
</dbReference>
<dbReference type="Pfam" id="PF07702">
    <property type="entry name" value="UTRA"/>
    <property type="match status" value="1"/>
</dbReference>
<comment type="caution">
    <text evidence="5">The sequence shown here is derived from an EMBL/GenBank/DDBJ whole genome shotgun (WGS) entry which is preliminary data.</text>
</comment>
<reference evidence="5" key="2">
    <citation type="submission" date="2021-01" db="EMBL/GenBank/DDBJ databases">
        <authorList>
            <person name="Mieszkin S."/>
            <person name="Pouder E."/>
            <person name="Alain K."/>
        </authorList>
    </citation>
    <scope>NUCLEOTIDE SEQUENCE</scope>
    <source>
        <strain evidence="5">HW T2.11</strain>
    </source>
</reference>
<reference evidence="5" key="1">
    <citation type="journal article" date="2021" name="Microorganisms">
        <title>Acidisoma silvae sp. nov. and Acidisomacellulosilytica sp. nov., Two Acidophilic Bacteria Isolated from Decaying Wood, Hydrolyzing Cellulose and Producing Poly-3-hydroxybutyrate.</title>
        <authorList>
            <person name="Mieszkin S."/>
            <person name="Pouder E."/>
            <person name="Uroz S."/>
            <person name="Simon-Colin C."/>
            <person name="Alain K."/>
        </authorList>
    </citation>
    <scope>NUCLEOTIDE SEQUENCE</scope>
    <source>
        <strain evidence="5">HW T2.11</strain>
    </source>
</reference>
<dbReference type="InterPro" id="IPR036388">
    <property type="entry name" value="WH-like_DNA-bd_sf"/>
</dbReference>
<keyword evidence="6" id="KW-1185">Reference proteome</keyword>
<evidence type="ECO:0000313" key="5">
    <source>
        <dbReference type="EMBL" id="MCB8877669.1"/>
    </source>
</evidence>
<dbReference type="AlphaFoldDB" id="A0A963YV87"/>
<dbReference type="PRINTS" id="PR00035">
    <property type="entry name" value="HTHGNTR"/>
</dbReference>
<dbReference type="InterPro" id="IPR000524">
    <property type="entry name" value="Tscrpt_reg_HTH_GntR"/>
</dbReference>
<evidence type="ECO:0000256" key="3">
    <source>
        <dbReference type="ARBA" id="ARBA00023163"/>
    </source>
</evidence>
<dbReference type="InterPro" id="IPR011663">
    <property type="entry name" value="UTRA"/>
</dbReference>
<dbReference type="Pfam" id="PF00392">
    <property type="entry name" value="GntR"/>
    <property type="match status" value="1"/>
</dbReference>
<dbReference type="RefSeq" id="WP_227323318.1">
    <property type="nucleotide sequence ID" value="NZ_JAESVB010000016.1"/>
</dbReference>
<dbReference type="InterPro" id="IPR036390">
    <property type="entry name" value="WH_DNA-bd_sf"/>
</dbReference>
<evidence type="ECO:0000259" key="4">
    <source>
        <dbReference type="PROSITE" id="PS50949"/>
    </source>
</evidence>
<name>A0A963YV87_9PROT</name>
<dbReference type="Proteomes" id="UP000708298">
    <property type="component" value="Unassembled WGS sequence"/>
</dbReference>
<dbReference type="GO" id="GO:0003677">
    <property type="term" value="F:DNA binding"/>
    <property type="evidence" value="ECO:0007669"/>
    <property type="project" value="UniProtKB-KW"/>
</dbReference>
<gene>
    <name evidence="5" type="ORF">ASILVAE211_20920</name>
</gene>
<sequence>MGSAFEIDRASAEPFYLQLVRWIEQQIAAGRYHVGDPLPSETHLCRQFTLSRHTVREALRLLQDQGRIRIVQRRGAFVATPPAPSWMLQFAEGFSEAETSFKRTVDTDVLRVAFETLPDEAASALSLPSGSQGVVVERLRRLDGRLALYGLNYLAPSLAPVIGNGDVLRGGASLNRVLKSAGWHVHGAKRSISAVSASRALARHLDVKPGSPVLLIRSVSWDADNRCFDYYLSWLRSDEVPVEIEVHAKRRPDQR</sequence>
<keyword evidence="1" id="KW-0805">Transcription regulation</keyword>
<dbReference type="PROSITE" id="PS50949">
    <property type="entry name" value="HTH_GNTR"/>
    <property type="match status" value="1"/>
</dbReference>
<protein>
    <submittedName>
        <fullName evidence="5">GntR family transcriptional regulator</fullName>
    </submittedName>
</protein>
<evidence type="ECO:0000256" key="2">
    <source>
        <dbReference type="ARBA" id="ARBA00023125"/>
    </source>
</evidence>
<dbReference type="CDD" id="cd07377">
    <property type="entry name" value="WHTH_GntR"/>
    <property type="match status" value="1"/>
</dbReference>
<dbReference type="SMART" id="SM00866">
    <property type="entry name" value="UTRA"/>
    <property type="match status" value="1"/>
</dbReference>
<dbReference type="InterPro" id="IPR050679">
    <property type="entry name" value="Bact_HTH_transcr_reg"/>
</dbReference>
<proteinExistence type="predicted"/>
<dbReference type="PANTHER" id="PTHR44846:SF1">
    <property type="entry name" value="MANNOSYL-D-GLYCERATE TRANSPORT_METABOLISM SYSTEM REPRESSOR MNGR-RELATED"/>
    <property type="match status" value="1"/>
</dbReference>
<feature type="domain" description="HTH gntR-type" evidence="4">
    <location>
        <begin position="13"/>
        <end position="81"/>
    </location>
</feature>
<dbReference type="SUPFAM" id="SSF64288">
    <property type="entry name" value="Chorismate lyase-like"/>
    <property type="match status" value="1"/>
</dbReference>
<organism evidence="5 6">
    <name type="scientific">Acidisoma silvae</name>
    <dbReference type="NCBI Taxonomy" id="2802396"/>
    <lineage>
        <taxon>Bacteria</taxon>
        <taxon>Pseudomonadati</taxon>
        <taxon>Pseudomonadota</taxon>
        <taxon>Alphaproteobacteria</taxon>
        <taxon>Acetobacterales</taxon>
        <taxon>Acidocellaceae</taxon>
        <taxon>Acidisoma</taxon>
    </lineage>
</organism>
<dbReference type="Gene3D" id="1.10.10.10">
    <property type="entry name" value="Winged helix-like DNA-binding domain superfamily/Winged helix DNA-binding domain"/>
    <property type="match status" value="1"/>
</dbReference>
<dbReference type="SUPFAM" id="SSF46785">
    <property type="entry name" value="Winged helix' DNA-binding domain"/>
    <property type="match status" value="1"/>
</dbReference>
<dbReference type="Gene3D" id="3.40.1410.10">
    <property type="entry name" value="Chorismate lyase-like"/>
    <property type="match status" value="1"/>
</dbReference>
<evidence type="ECO:0000256" key="1">
    <source>
        <dbReference type="ARBA" id="ARBA00023015"/>
    </source>
</evidence>
<keyword evidence="2" id="KW-0238">DNA-binding</keyword>
<dbReference type="PANTHER" id="PTHR44846">
    <property type="entry name" value="MANNOSYL-D-GLYCERATE TRANSPORT/METABOLISM SYSTEM REPRESSOR MNGR-RELATED"/>
    <property type="match status" value="1"/>
</dbReference>
<keyword evidence="3" id="KW-0804">Transcription</keyword>
<dbReference type="SMART" id="SM00345">
    <property type="entry name" value="HTH_GNTR"/>
    <property type="match status" value="1"/>
</dbReference>
<evidence type="ECO:0000313" key="6">
    <source>
        <dbReference type="Proteomes" id="UP000708298"/>
    </source>
</evidence>
<dbReference type="GO" id="GO:0003700">
    <property type="term" value="F:DNA-binding transcription factor activity"/>
    <property type="evidence" value="ECO:0007669"/>
    <property type="project" value="InterPro"/>
</dbReference>